<dbReference type="AlphaFoldDB" id="A0A5D4SEC8"/>
<dbReference type="Proteomes" id="UP000323732">
    <property type="component" value="Unassembled WGS sequence"/>
</dbReference>
<feature type="transmembrane region" description="Helical" evidence="1">
    <location>
        <begin position="123"/>
        <end position="144"/>
    </location>
</feature>
<organism evidence="2 3">
    <name type="scientific">Bacillus infantis</name>
    <dbReference type="NCBI Taxonomy" id="324767"/>
    <lineage>
        <taxon>Bacteria</taxon>
        <taxon>Bacillati</taxon>
        <taxon>Bacillota</taxon>
        <taxon>Bacilli</taxon>
        <taxon>Bacillales</taxon>
        <taxon>Bacillaceae</taxon>
        <taxon>Bacillus</taxon>
    </lineage>
</organism>
<accession>A0A5D4SEC8</accession>
<evidence type="ECO:0000256" key="1">
    <source>
        <dbReference type="SAM" id="Phobius"/>
    </source>
</evidence>
<name>A0A5D4SEC8_9BACI</name>
<comment type="caution">
    <text evidence="2">The sequence shown here is derived from an EMBL/GenBank/DDBJ whole genome shotgun (WGS) entry which is preliminary data.</text>
</comment>
<gene>
    <name evidence="2" type="ORF">FZD47_17140</name>
</gene>
<keyword evidence="1" id="KW-0812">Transmembrane</keyword>
<feature type="transmembrane region" description="Helical" evidence="1">
    <location>
        <begin position="70"/>
        <end position="89"/>
    </location>
</feature>
<keyword evidence="1" id="KW-0472">Membrane</keyword>
<dbReference type="RefSeq" id="WP_094768806.1">
    <property type="nucleotide sequence ID" value="NZ_JAIVAO010000006.1"/>
</dbReference>
<keyword evidence="1" id="KW-1133">Transmembrane helix</keyword>
<evidence type="ECO:0000313" key="2">
    <source>
        <dbReference type="EMBL" id="TYS61825.1"/>
    </source>
</evidence>
<feature type="transmembrane region" description="Helical" evidence="1">
    <location>
        <begin position="5"/>
        <end position="27"/>
    </location>
</feature>
<feature type="transmembrane region" description="Helical" evidence="1">
    <location>
        <begin position="39"/>
        <end position="58"/>
    </location>
</feature>
<proteinExistence type="predicted"/>
<sequence length="163" mass="18316">MKKAWILIIGLSLSYLTVFMITEIYTIKRFDIMSGNGNIGLLPAGFLLLLSIFLIVPIYQSIPNTIKNSWIAAVFFSVSLLMLISIYIGKSRLGHIRKSLSAHFESSDVSQLTFGMTIYTNAVYINMFSFSTVLLIIVLLTMILKKCTGRRNRYLVPAAKKGH</sequence>
<reference evidence="2 3" key="1">
    <citation type="submission" date="2019-08" db="EMBL/GenBank/DDBJ databases">
        <title>Bacillus genomes from the desert of Cuatro Cienegas, Coahuila.</title>
        <authorList>
            <person name="Olmedo-Alvarez G."/>
        </authorList>
    </citation>
    <scope>NUCLEOTIDE SEQUENCE [LARGE SCALE GENOMIC DNA]</scope>
    <source>
        <strain evidence="2 3">CH37_1T</strain>
    </source>
</reference>
<dbReference type="EMBL" id="VTES01000005">
    <property type="protein sequence ID" value="TYS61825.1"/>
    <property type="molecule type" value="Genomic_DNA"/>
</dbReference>
<protein>
    <submittedName>
        <fullName evidence="2">Uncharacterized protein</fullName>
    </submittedName>
</protein>
<evidence type="ECO:0000313" key="3">
    <source>
        <dbReference type="Proteomes" id="UP000323732"/>
    </source>
</evidence>